<evidence type="ECO:0000256" key="1">
    <source>
        <dbReference type="SAM" id="Coils"/>
    </source>
</evidence>
<feature type="compositionally biased region" description="Low complexity" evidence="2">
    <location>
        <begin position="339"/>
        <end position="353"/>
    </location>
</feature>
<evidence type="ECO:0000313" key="3">
    <source>
        <dbReference type="EMBL" id="RYQ98209.1"/>
    </source>
</evidence>
<dbReference type="STRING" id="3818.A0A444Y8F4"/>
<keyword evidence="1" id="KW-0175">Coiled coil</keyword>
<feature type="region of interest" description="Disordered" evidence="2">
    <location>
        <begin position="338"/>
        <end position="435"/>
    </location>
</feature>
<organism evidence="3 4">
    <name type="scientific">Arachis hypogaea</name>
    <name type="common">Peanut</name>
    <dbReference type="NCBI Taxonomy" id="3818"/>
    <lineage>
        <taxon>Eukaryota</taxon>
        <taxon>Viridiplantae</taxon>
        <taxon>Streptophyta</taxon>
        <taxon>Embryophyta</taxon>
        <taxon>Tracheophyta</taxon>
        <taxon>Spermatophyta</taxon>
        <taxon>Magnoliopsida</taxon>
        <taxon>eudicotyledons</taxon>
        <taxon>Gunneridae</taxon>
        <taxon>Pentapetalae</taxon>
        <taxon>rosids</taxon>
        <taxon>fabids</taxon>
        <taxon>Fabales</taxon>
        <taxon>Fabaceae</taxon>
        <taxon>Papilionoideae</taxon>
        <taxon>50 kb inversion clade</taxon>
        <taxon>dalbergioids sensu lato</taxon>
        <taxon>Dalbergieae</taxon>
        <taxon>Pterocarpus clade</taxon>
        <taxon>Arachis</taxon>
    </lineage>
</organism>
<comment type="caution">
    <text evidence="3">The sequence shown here is derived from an EMBL/GenBank/DDBJ whole genome shotgun (WGS) entry which is preliminary data.</text>
</comment>
<proteinExistence type="predicted"/>
<dbReference type="Proteomes" id="UP000289738">
    <property type="component" value="Chromosome B08"/>
</dbReference>
<dbReference type="PANTHER" id="PTHR35507:SF1">
    <property type="entry name" value="TMF_TATA_BD DOMAIN-CONTAINING PROTEIN"/>
    <property type="match status" value="1"/>
</dbReference>
<evidence type="ECO:0000313" key="4">
    <source>
        <dbReference type="Proteomes" id="UP000289738"/>
    </source>
</evidence>
<name>A0A444Y8F4_ARAHY</name>
<protein>
    <submittedName>
        <fullName evidence="3">Uncharacterized protein</fullName>
    </submittedName>
</protein>
<dbReference type="EMBL" id="SDMP01000018">
    <property type="protein sequence ID" value="RYQ98209.1"/>
    <property type="molecule type" value="Genomic_DNA"/>
</dbReference>
<feature type="compositionally biased region" description="Polar residues" evidence="2">
    <location>
        <begin position="394"/>
        <end position="408"/>
    </location>
</feature>
<sequence length="435" mass="48326">MDDTSVNEHAPHHAPPAPLVSVAPFSTTGRRLSATFQRRSRIPVPSDKPPVAWISLQGRLVNAENASSARTVGLTGEEALAWELFTPVQRFLLVAVIAVAVSESKKNKQIWNLKKSVELRDQVLSSMQQKLDDLCEQLNGTKELSTAAFNKLSNKDGELQSSEAFGAEKIKFVDCGCWHCEQHYDLFNELGASVTRDSIGNEFIQCKNSFSNEEQEERRMSDLSDWASSVTSSAEIQLNNLVVEQDIYNLKRDCEEKDATIKDLTTLMKSSEAANYKRAAELEDIIRRKNSTISKLKKDLVVLEQKVMQLTRERRASFTAGESNGSSVLPQMRDNLIYDMDSTSSPSSSDSDSIPINNARDTPHYLPSAKNQKSAPAKVSRSRSVSPLKEVSSNRKFNAASSSSQKQLSVRGDLKKSRRRSLGGAKNASGHKRWM</sequence>
<dbReference type="AlphaFoldDB" id="A0A444Y8F4"/>
<keyword evidence="4" id="KW-1185">Reference proteome</keyword>
<feature type="region of interest" description="Disordered" evidence="2">
    <location>
        <begin position="1"/>
        <end position="21"/>
    </location>
</feature>
<evidence type="ECO:0000256" key="2">
    <source>
        <dbReference type="SAM" id="MobiDB-lite"/>
    </source>
</evidence>
<gene>
    <name evidence="3" type="ORF">Ahy_B08g094268</name>
</gene>
<dbReference type="PANTHER" id="PTHR35507">
    <property type="entry name" value="OS09G0488600 PROTEIN"/>
    <property type="match status" value="1"/>
</dbReference>
<feature type="coiled-coil region" evidence="1">
    <location>
        <begin position="279"/>
        <end position="313"/>
    </location>
</feature>
<accession>A0A444Y8F4</accession>
<reference evidence="3 4" key="1">
    <citation type="submission" date="2019-01" db="EMBL/GenBank/DDBJ databases">
        <title>Sequencing of cultivated peanut Arachis hypogaea provides insights into genome evolution and oil improvement.</title>
        <authorList>
            <person name="Chen X."/>
        </authorList>
    </citation>
    <scope>NUCLEOTIDE SEQUENCE [LARGE SCALE GENOMIC DNA]</scope>
    <source>
        <strain evidence="4">cv. Fuhuasheng</strain>
        <tissue evidence="3">Leaves</tissue>
    </source>
</reference>